<reference evidence="2 3" key="1">
    <citation type="journal article" date="2012" name="Stand. Genomic Sci.">
        <title>Complete genome sequence of the aerobic, heterotroph Marinithermus hydrothermalis type strain (T1(T)) from a deep-sea hydrothermal vent chimney.</title>
        <authorList>
            <person name="Copeland A."/>
            <person name="Gu W."/>
            <person name="Yasawong M."/>
            <person name="Lapidus A."/>
            <person name="Lucas S."/>
            <person name="Deshpande S."/>
            <person name="Pagani I."/>
            <person name="Tapia R."/>
            <person name="Cheng J.F."/>
            <person name="Goodwin L.A."/>
            <person name="Pitluck S."/>
            <person name="Liolios K."/>
            <person name="Ivanova N."/>
            <person name="Mavromatis K."/>
            <person name="Mikhailova N."/>
            <person name="Pati A."/>
            <person name="Chen A."/>
            <person name="Palaniappan K."/>
            <person name="Land M."/>
            <person name="Pan C."/>
            <person name="Brambilla E.M."/>
            <person name="Rohde M."/>
            <person name="Tindall B.J."/>
            <person name="Sikorski J."/>
            <person name="Goker M."/>
            <person name="Detter J.C."/>
            <person name="Bristow J."/>
            <person name="Eisen J.A."/>
            <person name="Markowitz V."/>
            <person name="Hugenholtz P."/>
            <person name="Kyrpides N.C."/>
            <person name="Klenk H.P."/>
            <person name="Woyke T."/>
        </authorList>
    </citation>
    <scope>NUCLEOTIDE SEQUENCE [LARGE SCALE GENOMIC DNA]</scope>
    <source>
        <strain evidence="3">DSM 14884 / JCM 11576 / T1</strain>
    </source>
</reference>
<evidence type="ECO:0000256" key="1">
    <source>
        <dbReference type="SAM" id="SignalP"/>
    </source>
</evidence>
<dbReference type="EMBL" id="CP002630">
    <property type="protein sequence ID" value="AEB12738.1"/>
    <property type="molecule type" value="Genomic_DNA"/>
</dbReference>
<gene>
    <name evidence="2" type="ordered locus">Marky_2010</name>
</gene>
<name>F2NMZ9_MARHT</name>
<organism evidence="2 3">
    <name type="scientific">Marinithermus hydrothermalis (strain DSM 14884 / JCM 11576 / T1)</name>
    <dbReference type="NCBI Taxonomy" id="869210"/>
    <lineage>
        <taxon>Bacteria</taxon>
        <taxon>Thermotogati</taxon>
        <taxon>Deinococcota</taxon>
        <taxon>Deinococci</taxon>
        <taxon>Thermales</taxon>
        <taxon>Thermaceae</taxon>
        <taxon>Marinithermus</taxon>
    </lineage>
</organism>
<protein>
    <recommendedName>
        <fullName evidence="4">Thiol:disulfide interchange protein DsbD N-terminal domain-containing protein</fullName>
    </recommendedName>
</protein>
<dbReference type="AlphaFoldDB" id="F2NMZ9"/>
<evidence type="ECO:0000313" key="2">
    <source>
        <dbReference type="EMBL" id="AEB12738.1"/>
    </source>
</evidence>
<feature type="signal peptide" evidence="1">
    <location>
        <begin position="1"/>
        <end position="32"/>
    </location>
</feature>
<accession>F2NMZ9</accession>
<feature type="chain" id="PRO_5003283944" description="Thiol:disulfide interchange protein DsbD N-terminal domain-containing protein" evidence="1">
    <location>
        <begin position="33"/>
        <end position="203"/>
    </location>
</feature>
<dbReference type="OrthoDB" id="343651at2"/>
<dbReference type="HOGENOM" id="CLU_1347572_0_0_0"/>
<dbReference type="KEGG" id="mhd:Marky_2010"/>
<proteinExistence type="predicted"/>
<keyword evidence="1" id="KW-0732">Signal</keyword>
<evidence type="ECO:0000313" key="3">
    <source>
        <dbReference type="Proteomes" id="UP000007030"/>
    </source>
</evidence>
<dbReference type="STRING" id="869210.Marky_2010"/>
<sequence length="203" mass="21775">MNRTLNRFGAAACLLGIAVGAFGVAQSGPTAAEPFAPLTLDLRDIGPSHTKYLPDPPKGQVTVQFLARAINARIPGEFRFYLAAPEVRRLWTTLSLPQGAAVPKGSLLENGIAFVEPGKFYSLEVVYENPTDREIRFLVVAPEVDPQAALPFARARCWCASIPFEAPPGGAFLRTIQVGVAPNTPPGAKVIVTWPVVLLEEGE</sequence>
<evidence type="ECO:0008006" key="4">
    <source>
        <dbReference type="Google" id="ProtNLM"/>
    </source>
</evidence>
<dbReference type="Proteomes" id="UP000007030">
    <property type="component" value="Chromosome"/>
</dbReference>
<keyword evidence="3" id="KW-1185">Reference proteome</keyword>
<dbReference type="RefSeq" id="WP_013704783.1">
    <property type="nucleotide sequence ID" value="NC_015387.1"/>
</dbReference>